<gene>
    <name evidence="2" type="ORF">FHR75_003364</name>
</gene>
<dbReference type="Gene3D" id="1.20.1440.20">
    <property type="entry name" value="LemA-like domain"/>
    <property type="match status" value="1"/>
</dbReference>
<keyword evidence="1" id="KW-0472">Membrane</keyword>
<proteinExistence type="predicted"/>
<keyword evidence="1" id="KW-0812">Transmembrane</keyword>
<organism evidence="2 3">
    <name type="scientific">Kineococcus radiotolerans</name>
    <dbReference type="NCBI Taxonomy" id="131568"/>
    <lineage>
        <taxon>Bacteria</taxon>
        <taxon>Bacillati</taxon>
        <taxon>Actinomycetota</taxon>
        <taxon>Actinomycetes</taxon>
        <taxon>Kineosporiales</taxon>
        <taxon>Kineosporiaceae</taxon>
        <taxon>Kineococcus</taxon>
    </lineage>
</organism>
<name>A0A7W4TPY2_KINRA</name>
<evidence type="ECO:0000313" key="2">
    <source>
        <dbReference type="EMBL" id="MBB2902533.1"/>
    </source>
</evidence>
<evidence type="ECO:0008006" key="4">
    <source>
        <dbReference type="Google" id="ProtNLM"/>
    </source>
</evidence>
<accession>A0A7W4TPY2</accession>
<protein>
    <recommendedName>
        <fullName evidence="4">LemA family protein</fullName>
    </recommendedName>
</protein>
<reference evidence="2 3" key="2">
    <citation type="submission" date="2020-08" db="EMBL/GenBank/DDBJ databases">
        <authorList>
            <person name="Partida-Martinez L."/>
            <person name="Huntemann M."/>
            <person name="Clum A."/>
            <person name="Wang J."/>
            <person name="Palaniappan K."/>
            <person name="Ritter S."/>
            <person name="Chen I.-M."/>
            <person name="Stamatis D."/>
            <person name="Reddy T."/>
            <person name="O'Malley R."/>
            <person name="Daum C."/>
            <person name="Shapiro N."/>
            <person name="Ivanova N."/>
            <person name="Kyrpides N."/>
            <person name="Woyke T."/>
        </authorList>
    </citation>
    <scope>NUCLEOTIDE SEQUENCE [LARGE SCALE GENOMIC DNA]</scope>
    <source>
        <strain evidence="2 3">AS2.23</strain>
    </source>
</reference>
<comment type="caution">
    <text evidence="2">The sequence shown here is derived from an EMBL/GenBank/DDBJ whole genome shotgun (WGS) entry which is preliminary data.</text>
</comment>
<dbReference type="RefSeq" id="WP_183392292.1">
    <property type="nucleotide sequence ID" value="NZ_JACHVY010000003.1"/>
</dbReference>
<dbReference type="InterPro" id="IPR023353">
    <property type="entry name" value="LemA-like_dom_sf"/>
</dbReference>
<dbReference type="Proteomes" id="UP000533269">
    <property type="component" value="Unassembled WGS sequence"/>
</dbReference>
<sequence>MGTAGTVVLIVVVLLVLVVALWSVATRAALVRMRDLAVEAGALAEQRRSRLADLSAHLAAQEAAEAPADPQTVRALADAEHRLAGDIAFHSAAVRAYDQRLSAVPASWVGTLTGLHPLGAAAEQQR</sequence>
<evidence type="ECO:0000313" key="3">
    <source>
        <dbReference type="Proteomes" id="UP000533269"/>
    </source>
</evidence>
<keyword evidence="1" id="KW-1133">Transmembrane helix</keyword>
<reference evidence="2 3" key="1">
    <citation type="submission" date="2020-08" db="EMBL/GenBank/DDBJ databases">
        <title>The Agave Microbiome: Exploring the role of microbial communities in plant adaptations to desert environments.</title>
        <authorList>
            <person name="Partida-Martinez L.P."/>
        </authorList>
    </citation>
    <scope>NUCLEOTIDE SEQUENCE [LARGE SCALE GENOMIC DNA]</scope>
    <source>
        <strain evidence="2 3">AS2.23</strain>
    </source>
</reference>
<feature type="transmembrane region" description="Helical" evidence="1">
    <location>
        <begin position="6"/>
        <end position="25"/>
    </location>
</feature>
<dbReference type="AlphaFoldDB" id="A0A7W4TPY2"/>
<dbReference type="EMBL" id="JACHVY010000003">
    <property type="protein sequence ID" value="MBB2902533.1"/>
    <property type="molecule type" value="Genomic_DNA"/>
</dbReference>
<evidence type="ECO:0000256" key="1">
    <source>
        <dbReference type="SAM" id="Phobius"/>
    </source>
</evidence>